<evidence type="ECO:0000256" key="4">
    <source>
        <dbReference type="ARBA" id="ARBA00022989"/>
    </source>
</evidence>
<comment type="subcellular location">
    <subcellularLocation>
        <location evidence="1">Membrane</location>
        <topology evidence="1">Multi-pass membrane protein</topology>
    </subcellularLocation>
</comment>
<dbReference type="eggNOG" id="COG0619">
    <property type="taxonomic scope" value="Bacteria"/>
</dbReference>
<keyword evidence="4 6" id="KW-1133">Transmembrane helix</keyword>
<sequence>MKDWLEREEPFVPSPKRENPFLARTLRGLRAATEPPASSPSGRSQAFLTALHPRAKLLATLGILVAVGLTGDTGRLLLPGLWTAAHVAALPRAPRRRVLALGAGALGFSLFLLLPLPFLGQTGAMLRFLGKEAVTVPLVAALGASSRRHQLQRELRTLGVPADLVFALDLTLRALHLLAREGAALIEALFLRRLAPSLSWRPLGGWVGVLFLRTLEMERRTQETLTCRGFTGTPPPLPRRPLEAEDWLYLACAFALLAVLALGRTP</sequence>
<gene>
    <name evidence="7" type="ORF">Apau_2099</name>
</gene>
<dbReference type="PANTHER" id="PTHR34857">
    <property type="entry name" value="SLL0384 PROTEIN"/>
    <property type="match status" value="1"/>
</dbReference>
<dbReference type="STRING" id="584708.Apau_2099"/>
<dbReference type="PANTHER" id="PTHR34857:SF2">
    <property type="entry name" value="SLL0384 PROTEIN"/>
    <property type="match status" value="1"/>
</dbReference>
<name>E3CY23_9BACT</name>
<dbReference type="Proteomes" id="UP000005096">
    <property type="component" value="Chromosome"/>
</dbReference>
<dbReference type="GO" id="GO:0005886">
    <property type="term" value="C:plasma membrane"/>
    <property type="evidence" value="ECO:0007669"/>
    <property type="project" value="UniProtKB-ARBA"/>
</dbReference>
<evidence type="ECO:0000256" key="1">
    <source>
        <dbReference type="ARBA" id="ARBA00004141"/>
    </source>
</evidence>
<evidence type="ECO:0000313" key="7">
    <source>
        <dbReference type="EMBL" id="EFQ24510.1"/>
    </source>
</evidence>
<dbReference type="InterPro" id="IPR003339">
    <property type="entry name" value="ABC/ECF_trnsptr_transmembrane"/>
</dbReference>
<keyword evidence="3 6" id="KW-0812">Transmembrane</keyword>
<keyword evidence="8" id="KW-1185">Reference proteome</keyword>
<dbReference type="AlphaFoldDB" id="E3CY23"/>
<accession>E3CY23</accession>
<dbReference type="EMBL" id="CM001022">
    <property type="protein sequence ID" value="EFQ24510.1"/>
    <property type="molecule type" value="Genomic_DNA"/>
</dbReference>
<dbReference type="Pfam" id="PF02361">
    <property type="entry name" value="CbiQ"/>
    <property type="match status" value="1"/>
</dbReference>
<feature type="transmembrane region" description="Helical" evidence="6">
    <location>
        <begin position="98"/>
        <end position="118"/>
    </location>
</feature>
<dbReference type="CDD" id="cd16914">
    <property type="entry name" value="EcfT"/>
    <property type="match status" value="1"/>
</dbReference>
<evidence type="ECO:0000256" key="5">
    <source>
        <dbReference type="ARBA" id="ARBA00023136"/>
    </source>
</evidence>
<evidence type="ECO:0000256" key="2">
    <source>
        <dbReference type="ARBA" id="ARBA00022475"/>
    </source>
</evidence>
<dbReference type="HOGENOM" id="CLU_1044424_0_0_0"/>
<keyword evidence="2" id="KW-1003">Cell membrane</keyword>
<evidence type="ECO:0000256" key="3">
    <source>
        <dbReference type="ARBA" id="ARBA00022692"/>
    </source>
</evidence>
<evidence type="ECO:0000313" key="8">
    <source>
        <dbReference type="Proteomes" id="UP000005096"/>
    </source>
</evidence>
<keyword evidence="5 6" id="KW-0472">Membrane</keyword>
<organism evidence="7 8">
    <name type="scientific">Aminomonas paucivorans DSM 12260</name>
    <dbReference type="NCBI Taxonomy" id="584708"/>
    <lineage>
        <taxon>Bacteria</taxon>
        <taxon>Thermotogati</taxon>
        <taxon>Synergistota</taxon>
        <taxon>Synergistia</taxon>
        <taxon>Synergistales</taxon>
        <taxon>Synergistaceae</taxon>
        <taxon>Aminomonas</taxon>
    </lineage>
</organism>
<dbReference type="RefSeq" id="WP_006301751.1">
    <property type="nucleotide sequence ID" value="NZ_CM001022.1"/>
</dbReference>
<protein>
    <submittedName>
        <fullName evidence="7">Cobalt transport protein</fullName>
    </submittedName>
</protein>
<proteinExistence type="predicted"/>
<dbReference type="InterPro" id="IPR051611">
    <property type="entry name" value="ECF_transporter_component"/>
</dbReference>
<evidence type="ECO:0000256" key="6">
    <source>
        <dbReference type="SAM" id="Phobius"/>
    </source>
</evidence>
<dbReference type="PaxDb" id="584708-Apau_2099"/>
<reference evidence="7 8" key="1">
    <citation type="journal article" date="2010" name="Stand. Genomic Sci.">
        <title>Non-contiguous finished genome sequence of Aminomonas paucivorans type strain (GLU-3).</title>
        <authorList>
            <person name="Pitluck S."/>
            <person name="Yasawong M."/>
            <person name="Held B."/>
            <person name="Lapidus A."/>
            <person name="Nolan M."/>
            <person name="Copeland A."/>
            <person name="Lucas S."/>
            <person name="Del Rio T.G."/>
            <person name="Tice H."/>
            <person name="Cheng J.F."/>
            <person name="Chertkov O."/>
            <person name="Goodwin L."/>
            <person name="Tapia R."/>
            <person name="Han C."/>
            <person name="Liolios K."/>
            <person name="Ivanova N."/>
            <person name="Mavromatis K."/>
            <person name="Ovchinnikova G."/>
            <person name="Pati A."/>
            <person name="Chen A."/>
            <person name="Palaniappan K."/>
            <person name="Land M."/>
            <person name="Hauser L."/>
            <person name="Chang Y.J."/>
            <person name="Jeffries C.D."/>
            <person name="Pukall R."/>
            <person name="Spring S."/>
            <person name="Rohde M."/>
            <person name="Sikorski J."/>
            <person name="Goker M."/>
            <person name="Woyke T."/>
            <person name="Bristow J."/>
            <person name="Eisen J.A."/>
            <person name="Markowitz V."/>
            <person name="Hugenholtz P."/>
            <person name="Kyrpides N.C."/>
            <person name="Klenk H.P."/>
        </authorList>
    </citation>
    <scope>NUCLEOTIDE SEQUENCE [LARGE SCALE GENOMIC DNA]</scope>
    <source>
        <strain evidence="7 8">DSM 12260</strain>
    </source>
</reference>